<evidence type="ECO:0000256" key="5">
    <source>
        <dbReference type="ARBA" id="ARBA00022989"/>
    </source>
</evidence>
<dbReference type="Pfam" id="PF04632">
    <property type="entry name" value="FUSC"/>
    <property type="match status" value="1"/>
</dbReference>
<feature type="transmembrane region" description="Helical" evidence="7">
    <location>
        <begin position="157"/>
        <end position="176"/>
    </location>
</feature>
<dbReference type="PANTHER" id="PTHR30509:SF9">
    <property type="entry name" value="MULTIDRUG RESISTANCE PROTEIN MDTO"/>
    <property type="match status" value="1"/>
</dbReference>
<evidence type="ECO:0000256" key="6">
    <source>
        <dbReference type="ARBA" id="ARBA00023136"/>
    </source>
</evidence>
<keyword evidence="3" id="KW-1003">Cell membrane</keyword>
<protein>
    <submittedName>
        <fullName evidence="8">Uncharacterized membrane protein YccC</fullName>
    </submittedName>
</protein>
<accession>A0A1I4F507</accession>
<feature type="transmembrane region" description="Helical" evidence="7">
    <location>
        <begin position="368"/>
        <end position="388"/>
    </location>
</feature>
<sequence>MNGAEADAQGFGARLLDALDRWVPKPAAWAFALRIWLAMVLALYAAFWLQLDSASSAAVGVAILAQPKRGQALSKALYRFLGTLVGGAVAIVLMSLFAQDRVLLLVGFTVWLGLCVFVAQFLQDTRAYGAMLSGYTVAIIAVAHIDAPQTTFDAAVGRIAAIAVAIVTITFINDALASPSTWQSLRPRLADAFAAAKAFAREALTRGDPGPERTAALIRKIAPMRADAGAIAGELDDGVNRAAGARSAIAALYVLAAASRALAAAMERLPRPDALLREAHALALRSVSEERSAEDLARDGARLRDLVDEGLKDGTRPVDEVMALQRALDVANAATFAEDGLRALGDGHKPLRDMALPTHRDFQVALRAALRVAIAFGLTALFFVLAGLPQTSFALVQVASTCALSSVTPDPKKFARGVLIGMPLAALSAGIILFVVLNGNQGFPLLAIAMAPVVFLACFLSLNPPTFTVGFITLVFTPVLISPENPQSYDPQTFLMNALLVVIAAVILFLTVRLVLPISPSQHRAFALDEARRDLAEALAGEGGDATTRTSLNADRLFQFSAWNSGSGAVRRASLHHAFALAQLEAAAARAHAQLRQLRPFGHLTGRIGQAREALAAGRCDALDRAAADLIRAAGGEGRPEERDLRLMLARAATDLATASRVIRRHGRFFRRLSLPSA</sequence>
<feature type="transmembrane region" description="Helical" evidence="7">
    <location>
        <begin position="414"/>
        <end position="436"/>
    </location>
</feature>
<dbReference type="RefSeq" id="WP_091946373.1">
    <property type="nucleotide sequence ID" value="NZ_FOSV01000009.1"/>
</dbReference>
<evidence type="ECO:0000313" key="8">
    <source>
        <dbReference type="EMBL" id="SFL12533.1"/>
    </source>
</evidence>
<evidence type="ECO:0000313" key="9">
    <source>
        <dbReference type="Proteomes" id="UP000198804"/>
    </source>
</evidence>
<name>A0A1I4F507_9HYPH</name>
<evidence type="ECO:0000256" key="7">
    <source>
        <dbReference type="SAM" id="Phobius"/>
    </source>
</evidence>
<feature type="transmembrane region" description="Helical" evidence="7">
    <location>
        <begin position="494"/>
        <end position="516"/>
    </location>
</feature>
<feature type="transmembrane region" description="Helical" evidence="7">
    <location>
        <begin position="103"/>
        <end position="122"/>
    </location>
</feature>
<dbReference type="OrthoDB" id="9807111at2"/>
<evidence type="ECO:0000256" key="1">
    <source>
        <dbReference type="ARBA" id="ARBA00004651"/>
    </source>
</evidence>
<dbReference type="EMBL" id="FOSV01000009">
    <property type="protein sequence ID" value="SFL12533.1"/>
    <property type="molecule type" value="Genomic_DNA"/>
</dbReference>
<reference evidence="9" key="1">
    <citation type="submission" date="2016-10" db="EMBL/GenBank/DDBJ databases">
        <authorList>
            <person name="Varghese N."/>
            <person name="Submissions S."/>
        </authorList>
    </citation>
    <scope>NUCLEOTIDE SEQUENCE [LARGE SCALE GENOMIC DNA]</scope>
    <source>
        <strain evidence="9">CGMCC 1.6474</strain>
    </source>
</reference>
<dbReference type="PANTHER" id="PTHR30509">
    <property type="entry name" value="P-HYDROXYBENZOIC ACID EFFLUX PUMP SUBUNIT-RELATED"/>
    <property type="match status" value="1"/>
</dbReference>
<dbReference type="STRING" id="414703.SAMN04488125_10986"/>
<organism evidence="8 9">
    <name type="scientific">Methylorubrum salsuginis</name>
    <dbReference type="NCBI Taxonomy" id="414703"/>
    <lineage>
        <taxon>Bacteria</taxon>
        <taxon>Pseudomonadati</taxon>
        <taxon>Pseudomonadota</taxon>
        <taxon>Alphaproteobacteria</taxon>
        <taxon>Hyphomicrobiales</taxon>
        <taxon>Methylobacteriaceae</taxon>
        <taxon>Methylorubrum</taxon>
    </lineage>
</organism>
<proteinExistence type="predicted"/>
<dbReference type="Proteomes" id="UP000198804">
    <property type="component" value="Unassembled WGS sequence"/>
</dbReference>
<gene>
    <name evidence="8" type="ORF">SAMN04488125_10986</name>
</gene>
<comment type="subcellular location">
    <subcellularLocation>
        <location evidence="1">Cell membrane</location>
        <topology evidence="1">Multi-pass membrane protein</topology>
    </subcellularLocation>
</comment>
<feature type="transmembrane region" description="Helical" evidence="7">
    <location>
        <begin position="76"/>
        <end position="97"/>
    </location>
</feature>
<keyword evidence="4 7" id="KW-0812">Transmembrane</keyword>
<keyword evidence="5 7" id="KW-1133">Transmembrane helix</keyword>
<keyword evidence="9" id="KW-1185">Reference proteome</keyword>
<evidence type="ECO:0000256" key="2">
    <source>
        <dbReference type="ARBA" id="ARBA00022448"/>
    </source>
</evidence>
<evidence type="ECO:0000256" key="3">
    <source>
        <dbReference type="ARBA" id="ARBA00022475"/>
    </source>
</evidence>
<dbReference type="AlphaFoldDB" id="A0A1I4F507"/>
<keyword evidence="6 7" id="KW-0472">Membrane</keyword>
<dbReference type="GO" id="GO:0005886">
    <property type="term" value="C:plasma membrane"/>
    <property type="evidence" value="ECO:0007669"/>
    <property type="project" value="UniProtKB-SubCell"/>
</dbReference>
<dbReference type="GO" id="GO:0022857">
    <property type="term" value="F:transmembrane transporter activity"/>
    <property type="evidence" value="ECO:0007669"/>
    <property type="project" value="InterPro"/>
</dbReference>
<dbReference type="InterPro" id="IPR006726">
    <property type="entry name" value="PHBA_efflux_AaeB/fusaric-R"/>
</dbReference>
<feature type="transmembrane region" description="Helical" evidence="7">
    <location>
        <begin position="127"/>
        <end position="145"/>
    </location>
</feature>
<keyword evidence="2" id="KW-0813">Transport</keyword>
<evidence type="ECO:0000256" key="4">
    <source>
        <dbReference type="ARBA" id="ARBA00022692"/>
    </source>
</evidence>
<feature type="transmembrane region" description="Helical" evidence="7">
    <location>
        <begin position="27"/>
        <end position="49"/>
    </location>
</feature>